<name>A0A1I4IIM8_9FIRM</name>
<dbReference type="GO" id="GO:0005737">
    <property type="term" value="C:cytoplasm"/>
    <property type="evidence" value="ECO:0007669"/>
    <property type="project" value="UniProtKB-SubCell"/>
</dbReference>
<dbReference type="AlphaFoldDB" id="A0A1I4IIM8"/>
<dbReference type="GO" id="GO:0008776">
    <property type="term" value="F:acetate kinase activity"/>
    <property type="evidence" value="ECO:0007669"/>
    <property type="project" value="TreeGrafter"/>
</dbReference>
<organism evidence="8 9">
    <name type="scientific">Pelosinus propionicus DSM 13327</name>
    <dbReference type="NCBI Taxonomy" id="1123291"/>
    <lineage>
        <taxon>Bacteria</taxon>
        <taxon>Bacillati</taxon>
        <taxon>Bacillota</taxon>
        <taxon>Negativicutes</taxon>
        <taxon>Selenomonadales</taxon>
        <taxon>Sporomusaceae</taxon>
        <taxon>Pelosinus</taxon>
    </lineage>
</organism>
<dbReference type="HAMAP" id="MF_00542">
    <property type="entry name" value="Butyrate_kinase"/>
    <property type="match status" value="1"/>
</dbReference>
<comment type="subcellular location">
    <subcellularLocation>
        <location evidence="6">Cytoplasm</location>
    </subcellularLocation>
</comment>
<dbReference type="PANTHER" id="PTHR21060:SF3">
    <property type="entry name" value="BUTYRATE KINASE 2-RELATED"/>
    <property type="match status" value="1"/>
</dbReference>
<dbReference type="Proteomes" id="UP000199520">
    <property type="component" value="Unassembled WGS sequence"/>
</dbReference>
<dbReference type="Pfam" id="PF00871">
    <property type="entry name" value="Acetate_kinase"/>
    <property type="match status" value="1"/>
</dbReference>
<dbReference type="PANTHER" id="PTHR21060">
    <property type="entry name" value="ACETATE KINASE"/>
    <property type="match status" value="1"/>
</dbReference>
<evidence type="ECO:0000256" key="7">
    <source>
        <dbReference type="RuleBase" id="RU003835"/>
    </source>
</evidence>
<gene>
    <name evidence="6" type="primary">buk</name>
    <name evidence="8" type="ORF">SAMN04490355_100879</name>
</gene>
<dbReference type="STRING" id="1123291.SAMN04490355_100879"/>
<dbReference type="OrthoDB" id="9771859at2"/>
<dbReference type="NCBIfam" id="NF002834">
    <property type="entry name" value="PRK03011.1-5"/>
    <property type="match status" value="1"/>
</dbReference>
<evidence type="ECO:0000313" key="9">
    <source>
        <dbReference type="Proteomes" id="UP000199520"/>
    </source>
</evidence>
<comment type="catalytic activity">
    <reaction evidence="6">
        <text>butanoate + ATP = butanoyl phosphate + ADP</text>
        <dbReference type="Rhea" id="RHEA:13585"/>
        <dbReference type="ChEBI" id="CHEBI:17968"/>
        <dbReference type="ChEBI" id="CHEBI:30616"/>
        <dbReference type="ChEBI" id="CHEBI:58079"/>
        <dbReference type="ChEBI" id="CHEBI:456216"/>
        <dbReference type="EC" id="2.7.2.7"/>
    </reaction>
</comment>
<protein>
    <recommendedName>
        <fullName evidence="6">Probable butyrate kinase</fullName>
        <shortName evidence="6">BK</shortName>
        <ecNumber evidence="6">2.7.2.7</ecNumber>
    </recommendedName>
    <alternativeName>
        <fullName evidence="6">Branched-chain carboxylic acid kinase</fullName>
    </alternativeName>
</protein>
<dbReference type="RefSeq" id="WP_090933910.1">
    <property type="nucleotide sequence ID" value="NZ_FOTS01000008.1"/>
</dbReference>
<evidence type="ECO:0000313" key="8">
    <source>
        <dbReference type="EMBL" id="SFL54168.1"/>
    </source>
</evidence>
<dbReference type="PRINTS" id="PR00471">
    <property type="entry name" value="ACETATEKNASE"/>
</dbReference>
<keyword evidence="5 6" id="KW-0067">ATP-binding</keyword>
<keyword evidence="4 6" id="KW-0418">Kinase</keyword>
<accession>A0A1I4IIM8</accession>
<dbReference type="NCBIfam" id="TIGR02707">
    <property type="entry name" value="butyr_kinase"/>
    <property type="match status" value="1"/>
</dbReference>
<dbReference type="SUPFAM" id="SSF53067">
    <property type="entry name" value="Actin-like ATPase domain"/>
    <property type="match status" value="2"/>
</dbReference>
<evidence type="ECO:0000256" key="4">
    <source>
        <dbReference type="ARBA" id="ARBA00022777"/>
    </source>
</evidence>
<dbReference type="InterPro" id="IPR043129">
    <property type="entry name" value="ATPase_NBD"/>
</dbReference>
<comment type="similarity">
    <text evidence="6 7">Belongs to the acetokinase family.</text>
</comment>
<dbReference type="GO" id="GO:0006083">
    <property type="term" value="P:acetate metabolic process"/>
    <property type="evidence" value="ECO:0007669"/>
    <property type="project" value="TreeGrafter"/>
</dbReference>
<dbReference type="GO" id="GO:0005524">
    <property type="term" value="F:ATP binding"/>
    <property type="evidence" value="ECO:0007669"/>
    <property type="project" value="UniProtKB-KW"/>
</dbReference>
<evidence type="ECO:0000256" key="1">
    <source>
        <dbReference type="ARBA" id="ARBA00022490"/>
    </source>
</evidence>
<reference evidence="9" key="1">
    <citation type="submission" date="2016-10" db="EMBL/GenBank/DDBJ databases">
        <authorList>
            <person name="Varghese N."/>
            <person name="Submissions S."/>
        </authorList>
    </citation>
    <scope>NUCLEOTIDE SEQUENCE [LARGE SCALE GENOMIC DNA]</scope>
    <source>
        <strain evidence="9">DSM 13327</strain>
    </source>
</reference>
<keyword evidence="1 6" id="KW-0963">Cytoplasm</keyword>
<evidence type="ECO:0000256" key="2">
    <source>
        <dbReference type="ARBA" id="ARBA00022679"/>
    </source>
</evidence>
<keyword evidence="3 6" id="KW-0547">Nucleotide-binding</keyword>
<keyword evidence="2 6" id="KW-0808">Transferase</keyword>
<dbReference type="GO" id="GO:0047761">
    <property type="term" value="F:butyrate kinase activity"/>
    <property type="evidence" value="ECO:0007669"/>
    <property type="project" value="UniProtKB-UniRule"/>
</dbReference>
<dbReference type="EMBL" id="FOTS01000008">
    <property type="protein sequence ID" value="SFL54168.1"/>
    <property type="molecule type" value="Genomic_DNA"/>
</dbReference>
<dbReference type="InterPro" id="IPR000890">
    <property type="entry name" value="Aliphatic_acid_kin_short-chain"/>
</dbReference>
<dbReference type="InterPro" id="IPR011245">
    <property type="entry name" value="Butyrate_kin"/>
</dbReference>
<dbReference type="PIRSF" id="PIRSF036458">
    <property type="entry name" value="Butyrate_kin"/>
    <property type="match status" value="1"/>
</dbReference>
<evidence type="ECO:0000256" key="3">
    <source>
        <dbReference type="ARBA" id="ARBA00022741"/>
    </source>
</evidence>
<evidence type="ECO:0000256" key="5">
    <source>
        <dbReference type="ARBA" id="ARBA00022840"/>
    </source>
</evidence>
<dbReference type="Gene3D" id="3.30.420.40">
    <property type="match status" value="2"/>
</dbReference>
<sequence length="362" mass="39336">MIDNCLLKERILVINPGATSTKFAVYDGETLIIKRTVEHLSAEINAFVKLLDQYEYRLRIILKQLAAEEIELSTLTAIAARGGILKPLKGGTYEITQEMVDDLREAKRGEHASNLGAVMAFGLASLLKIPSYIVDPVSVDEMEPVARISGLPDLPRISLSHALNTKAVARKVAKQLGKKYEEMNLIVAHLGTGISVTPHRLGRMIDVNNPKEEGPLSPDRCGGLPVGQFLKLAASGIYTFDELKEILNYKGGMYAYLGTADIREDFSMASSGNQQANLILEALSYQVAKEIGGMATVLSGQVECIILTGGIAHSEPIVNAIISRVQFIAPVIVIPGEEELEALAFGTLRVLQGEEQAQMYSM</sequence>
<proteinExistence type="inferred from homology"/>
<keyword evidence="9" id="KW-1185">Reference proteome</keyword>
<dbReference type="CDD" id="cd24011">
    <property type="entry name" value="ASKHA_NBD_BK"/>
    <property type="match status" value="1"/>
</dbReference>
<evidence type="ECO:0000256" key="6">
    <source>
        <dbReference type="HAMAP-Rule" id="MF_00542"/>
    </source>
</evidence>
<dbReference type="EC" id="2.7.2.7" evidence="6"/>